<evidence type="ECO:0000256" key="6">
    <source>
        <dbReference type="ARBA" id="ARBA00022840"/>
    </source>
</evidence>
<keyword evidence="5 10" id="KW-0418">Kinase</keyword>
<evidence type="ECO:0000313" key="11">
    <source>
        <dbReference type="Proteomes" id="UP001139971"/>
    </source>
</evidence>
<feature type="region of interest" description="Disordered" evidence="8">
    <location>
        <begin position="533"/>
        <end position="556"/>
    </location>
</feature>
<dbReference type="Gene3D" id="1.10.510.10">
    <property type="entry name" value="Transferase(Phosphotransferase) domain 1"/>
    <property type="match status" value="1"/>
</dbReference>
<evidence type="ECO:0000256" key="7">
    <source>
        <dbReference type="PROSITE-ProRule" id="PRU10141"/>
    </source>
</evidence>
<feature type="compositionally biased region" description="Low complexity" evidence="8">
    <location>
        <begin position="416"/>
        <end position="473"/>
    </location>
</feature>
<dbReference type="PROSITE" id="PS50011">
    <property type="entry name" value="PROTEIN_KINASE_DOM"/>
    <property type="match status" value="1"/>
</dbReference>
<feature type="region of interest" description="Disordered" evidence="8">
    <location>
        <begin position="383"/>
        <end position="482"/>
    </location>
</feature>
<evidence type="ECO:0000256" key="8">
    <source>
        <dbReference type="SAM" id="MobiDB-lite"/>
    </source>
</evidence>
<dbReference type="EMBL" id="JAOVZO020000017">
    <property type="protein sequence ID" value="MDC8013319.1"/>
    <property type="molecule type" value="Genomic_DNA"/>
</dbReference>
<sequence length="699" mass="73128">MKTQLGHYDIVAELGRGGMGVVYKGYESSLNRYVAIKVLAESLAHDESVKERFLREARSMASLNDPHIIQIYFIGEHEGQTFFVMEFVEGESLGSMLKRDGRLRPDQAARVIYQTAQGLTTAHDKGVIHRDIKPGNLMVTSRGAIKIADFGIALVTQDFSKKLTSTGEFVGTPGYLSPEVCLGKPVDQRSDIFSLGIVLFEMLTGRMPFTDESPLGLMLEVVRADIPDVRLLNADVDPELSRILGRMIAKDPNDRYQSCQELANDLARHPLLAGGTQTINLKPQISTAAATVLGMKTPVSGQRPLPQTQPTPRPGAYAAPTQAASMPTPPPAPRASVLDRATSPGAAQPQRKSSALPWAIAATLLVALGGGAWAFRSQIPFLNGGDATTTTATTTTTTPAATTSVAPPPATPQPPATTTQPAATTAQNTAPSTLPATTTAAATDPNATATNTTASSVPPPNAVADPNAATTPPSANVATAQTPDPNAIAVPANVAASTDPAAQTLATASPSNAPAPRASNDIDAVRDLAAARAGAEAPGPRIAKAAPPETPSAPAEPKIPTIAVIVGGDSAIAGPARQEVTRALQRQGFNVIDGGRAHDDGDADFGRLGGRANAAVVVFVRPVGSQVLTYYGQASTLYTAQISMRAFAMRGRRALGAGWTEQVNFTTLNATEKARETIEPMADDMAQALDEFRARRGRG</sequence>
<proteinExistence type="predicted"/>
<feature type="binding site" evidence="7">
    <location>
        <position position="37"/>
    </location>
    <ligand>
        <name>ATP</name>
        <dbReference type="ChEBI" id="CHEBI:30616"/>
    </ligand>
</feature>
<evidence type="ECO:0000256" key="2">
    <source>
        <dbReference type="ARBA" id="ARBA00022527"/>
    </source>
</evidence>
<dbReference type="InterPro" id="IPR008271">
    <property type="entry name" value="Ser/Thr_kinase_AS"/>
</dbReference>
<dbReference type="SUPFAM" id="SSF56112">
    <property type="entry name" value="Protein kinase-like (PK-like)"/>
    <property type="match status" value="1"/>
</dbReference>
<dbReference type="GO" id="GO:0005524">
    <property type="term" value="F:ATP binding"/>
    <property type="evidence" value="ECO:0007669"/>
    <property type="project" value="UniProtKB-UniRule"/>
</dbReference>
<evidence type="ECO:0000259" key="9">
    <source>
        <dbReference type="PROSITE" id="PS50011"/>
    </source>
</evidence>
<dbReference type="PROSITE" id="PS00108">
    <property type="entry name" value="PROTEIN_KINASE_ST"/>
    <property type="match status" value="1"/>
</dbReference>
<dbReference type="GO" id="GO:0004674">
    <property type="term" value="F:protein serine/threonine kinase activity"/>
    <property type="evidence" value="ECO:0007669"/>
    <property type="project" value="UniProtKB-KW"/>
</dbReference>
<feature type="region of interest" description="Disordered" evidence="8">
    <location>
        <begin position="297"/>
        <end position="354"/>
    </location>
</feature>
<evidence type="ECO:0000256" key="3">
    <source>
        <dbReference type="ARBA" id="ARBA00022679"/>
    </source>
</evidence>
<dbReference type="AlphaFoldDB" id="A0A9X4BKK9"/>
<dbReference type="CDD" id="cd14014">
    <property type="entry name" value="STKc_PknB_like"/>
    <property type="match status" value="1"/>
</dbReference>
<dbReference type="RefSeq" id="WP_263545528.1">
    <property type="nucleotide sequence ID" value="NZ_JAOVZO020000017.1"/>
</dbReference>
<dbReference type="PANTHER" id="PTHR43289:SF6">
    <property type="entry name" value="SERINE_THREONINE-PROTEIN KINASE NEKL-3"/>
    <property type="match status" value="1"/>
</dbReference>
<keyword evidence="2" id="KW-0723">Serine/threonine-protein kinase</keyword>
<dbReference type="Pfam" id="PF00069">
    <property type="entry name" value="Pkinase"/>
    <property type="match status" value="1"/>
</dbReference>
<evidence type="ECO:0000256" key="4">
    <source>
        <dbReference type="ARBA" id="ARBA00022741"/>
    </source>
</evidence>
<dbReference type="Proteomes" id="UP001139971">
    <property type="component" value="Unassembled WGS sequence"/>
</dbReference>
<keyword evidence="6 7" id="KW-0067">ATP-binding</keyword>
<dbReference type="EC" id="2.7.11.1" evidence="1"/>
<feature type="compositionally biased region" description="Low complexity" evidence="8">
    <location>
        <begin position="387"/>
        <end position="405"/>
    </location>
</feature>
<dbReference type="InterPro" id="IPR011009">
    <property type="entry name" value="Kinase-like_dom_sf"/>
</dbReference>
<dbReference type="InterPro" id="IPR017441">
    <property type="entry name" value="Protein_kinase_ATP_BS"/>
</dbReference>
<name>A0A9X4BKK9_9GAMM</name>
<comment type="caution">
    <text evidence="10">The sequence shown here is derived from an EMBL/GenBank/DDBJ whole genome shotgun (WGS) entry which is preliminary data.</text>
</comment>
<feature type="domain" description="Protein kinase" evidence="9">
    <location>
        <begin position="8"/>
        <end position="272"/>
    </location>
</feature>
<gene>
    <name evidence="10" type="ORF">OD750_012290</name>
</gene>
<organism evidence="10 11">
    <name type="scientific">Tahibacter soli</name>
    <dbReference type="NCBI Taxonomy" id="2983605"/>
    <lineage>
        <taxon>Bacteria</taxon>
        <taxon>Pseudomonadati</taxon>
        <taxon>Pseudomonadota</taxon>
        <taxon>Gammaproteobacteria</taxon>
        <taxon>Lysobacterales</taxon>
        <taxon>Rhodanobacteraceae</taxon>
        <taxon>Tahibacter</taxon>
    </lineage>
</organism>
<keyword evidence="11" id="KW-1185">Reference proteome</keyword>
<evidence type="ECO:0000313" key="10">
    <source>
        <dbReference type="EMBL" id="MDC8013319.1"/>
    </source>
</evidence>
<dbReference type="FunFam" id="1.10.510.10:FF:000021">
    <property type="entry name" value="Serine/threonine protein kinase"/>
    <property type="match status" value="1"/>
</dbReference>
<accession>A0A9X4BKK9</accession>
<feature type="compositionally biased region" description="Pro residues" evidence="8">
    <location>
        <begin position="406"/>
        <end position="415"/>
    </location>
</feature>
<keyword evidence="3" id="KW-0808">Transferase</keyword>
<dbReference type="Gene3D" id="3.30.200.20">
    <property type="entry name" value="Phosphorylase Kinase, domain 1"/>
    <property type="match status" value="1"/>
</dbReference>
<evidence type="ECO:0000256" key="1">
    <source>
        <dbReference type="ARBA" id="ARBA00012513"/>
    </source>
</evidence>
<keyword evidence="4 7" id="KW-0547">Nucleotide-binding</keyword>
<reference evidence="10" key="1">
    <citation type="submission" date="2023-02" db="EMBL/GenBank/DDBJ databases">
        <title>Tahibacter soli sp. nov. isolated from soil.</title>
        <authorList>
            <person name="Baek J.H."/>
            <person name="Lee J.K."/>
            <person name="Choi D.G."/>
            <person name="Jeon C.O."/>
        </authorList>
    </citation>
    <scope>NUCLEOTIDE SEQUENCE</scope>
    <source>
        <strain evidence="10">BL</strain>
    </source>
</reference>
<protein>
    <recommendedName>
        <fullName evidence="1">non-specific serine/threonine protein kinase</fullName>
        <ecNumber evidence="1">2.7.11.1</ecNumber>
    </recommendedName>
</protein>
<dbReference type="PANTHER" id="PTHR43289">
    <property type="entry name" value="MITOGEN-ACTIVATED PROTEIN KINASE KINASE KINASE 20-RELATED"/>
    <property type="match status" value="1"/>
</dbReference>
<dbReference type="SMART" id="SM00220">
    <property type="entry name" value="S_TKc"/>
    <property type="match status" value="1"/>
</dbReference>
<evidence type="ECO:0000256" key="5">
    <source>
        <dbReference type="ARBA" id="ARBA00022777"/>
    </source>
</evidence>
<dbReference type="PROSITE" id="PS00107">
    <property type="entry name" value="PROTEIN_KINASE_ATP"/>
    <property type="match status" value="1"/>
</dbReference>
<dbReference type="InterPro" id="IPR000719">
    <property type="entry name" value="Prot_kinase_dom"/>
</dbReference>